<proteinExistence type="predicted"/>
<reference evidence="1 2" key="1">
    <citation type="submission" date="2019-01" db="EMBL/GenBank/DDBJ databases">
        <title>Sequencing of cultivated peanut Arachis hypogaea provides insights into genome evolution and oil improvement.</title>
        <authorList>
            <person name="Chen X."/>
        </authorList>
    </citation>
    <scope>NUCLEOTIDE SEQUENCE [LARGE SCALE GENOMIC DNA]</scope>
    <source>
        <strain evidence="2">cv. Fuhuasheng</strain>
        <tissue evidence="1">Leaves</tissue>
    </source>
</reference>
<accession>A0A444X768</accession>
<keyword evidence="2" id="KW-1185">Reference proteome</keyword>
<dbReference type="EMBL" id="SDMP01000020">
    <property type="protein sequence ID" value="RYQ85403.1"/>
    <property type="molecule type" value="Genomic_DNA"/>
</dbReference>
<gene>
    <name evidence="1" type="ORF">Ahy_B10g104967</name>
</gene>
<evidence type="ECO:0000313" key="2">
    <source>
        <dbReference type="Proteomes" id="UP000289738"/>
    </source>
</evidence>
<dbReference type="AlphaFoldDB" id="A0A444X768"/>
<dbReference type="Proteomes" id="UP000289738">
    <property type="component" value="Chromosome B10"/>
</dbReference>
<organism evidence="1 2">
    <name type="scientific">Arachis hypogaea</name>
    <name type="common">Peanut</name>
    <dbReference type="NCBI Taxonomy" id="3818"/>
    <lineage>
        <taxon>Eukaryota</taxon>
        <taxon>Viridiplantae</taxon>
        <taxon>Streptophyta</taxon>
        <taxon>Embryophyta</taxon>
        <taxon>Tracheophyta</taxon>
        <taxon>Spermatophyta</taxon>
        <taxon>Magnoliopsida</taxon>
        <taxon>eudicotyledons</taxon>
        <taxon>Gunneridae</taxon>
        <taxon>Pentapetalae</taxon>
        <taxon>rosids</taxon>
        <taxon>fabids</taxon>
        <taxon>Fabales</taxon>
        <taxon>Fabaceae</taxon>
        <taxon>Papilionoideae</taxon>
        <taxon>50 kb inversion clade</taxon>
        <taxon>dalbergioids sensu lato</taxon>
        <taxon>Dalbergieae</taxon>
        <taxon>Pterocarpus clade</taxon>
        <taxon>Arachis</taxon>
    </lineage>
</organism>
<sequence>MLNEANNYMKEMLSKSFSPYSVVIHGLVRYFCNVVDDGVRSRDILEQVLKIEIKGHTRIVDVGIGLENYLIRKYEPIQEHLNTLGGLQLNKGNFRIMRGRHLDVLGQAVFSKGTPTCNMRSKHFGKATRCCKGQCGSRQIFLSS</sequence>
<comment type="caution">
    <text evidence="1">The sequence shown here is derived from an EMBL/GenBank/DDBJ whole genome shotgun (WGS) entry which is preliminary data.</text>
</comment>
<protein>
    <submittedName>
        <fullName evidence="1">Uncharacterized protein</fullName>
    </submittedName>
</protein>
<evidence type="ECO:0000313" key="1">
    <source>
        <dbReference type="EMBL" id="RYQ85403.1"/>
    </source>
</evidence>
<name>A0A444X768_ARAHY</name>